<proteinExistence type="predicted"/>
<dbReference type="GO" id="GO:0003676">
    <property type="term" value="F:nucleic acid binding"/>
    <property type="evidence" value="ECO:0007669"/>
    <property type="project" value="InterPro"/>
</dbReference>
<dbReference type="EMBL" id="HACG01011782">
    <property type="protein sequence ID" value="CEK58647.1"/>
    <property type="molecule type" value="Transcribed_RNA"/>
</dbReference>
<reference evidence="2" key="1">
    <citation type="submission" date="2014-12" db="EMBL/GenBank/DDBJ databases">
        <title>Insight into the proteome of Arion vulgaris.</title>
        <authorList>
            <person name="Aradska J."/>
            <person name="Bulat T."/>
            <person name="Smidak R."/>
            <person name="Sarate P."/>
            <person name="Gangsoo J."/>
            <person name="Sialana F."/>
            <person name="Bilban M."/>
            <person name="Lubec G."/>
        </authorList>
    </citation>
    <scope>NUCLEOTIDE SEQUENCE</scope>
    <source>
        <tissue evidence="2">Skin</tissue>
    </source>
</reference>
<feature type="non-terminal residue" evidence="2">
    <location>
        <position position="1"/>
    </location>
</feature>
<dbReference type="InterPro" id="IPR003165">
    <property type="entry name" value="Piwi"/>
</dbReference>
<sequence length="72" mass="8484">LQYYDRILKHCITQYKKNRGAGSAPEKIVIYKTSSSLSNYEFHVEYEIPYIKHLLKKEKANSKLSFLVVEKC</sequence>
<dbReference type="AlphaFoldDB" id="A0A0B6YR69"/>
<evidence type="ECO:0000313" key="2">
    <source>
        <dbReference type="EMBL" id="CEK58647.1"/>
    </source>
</evidence>
<dbReference type="Gene3D" id="3.30.420.10">
    <property type="entry name" value="Ribonuclease H-like superfamily/Ribonuclease H"/>
    <property type="match status" value="1"/>
</dbReference>
<accession>A0A0B6YR69</accession>
<protein>
    <recommendedName>
        <fullName evidence="1">Piwi domain-containing protein</fullName>
    </recommendedName>
</protein>
<feature type="non-terminal residue" evidence="2">
    <location>
        <position position="72"/>
    </location>
</feature>
<dbReference type="SUPFAM" id="SSF53098">
    <property type="entry name" value="Ribonuclease H-like"/>
    <property type="match status" value="1"/>
</dbReference>
<dbReference type="InterPro" id="IPR012337">
    <property type="entry name" value="RNaseH-like_sf"/>
</dbReference>
<feature type="domain" description="Piwi" evidence="1">
    <location>
        <begin position="2"/>
        <end position="71"/>
    </location>
</feature>
<evidence type="ECO:0000259" key="1">
    <source>
        <dbReference type="Pfam" id="PF02171"/>
    </source>
</evidence>
<name>A0A0B6YR69_9EUPU</name>
<organism evidence="2">
    <name type="scientific">Arion vulgaris</name>
    <dbReference type="NCBI Taxonomy" id="1028688"/>
    <lineage>
        <taxon>Eukaryota</taxon>
        <taxon>Metazoa</taxon>
        <taxon>Spiralia</taxon>
        <taxon>Lophotrochozoa</taxon>
        <taxon>Mollusca</taxon>
        <taxon>Gastropoda</taxon>
        <taxon>Heterobranchia</taxon>
        <taxon>Euthyneura</taxon>
        <taxon>Panpulmonata</taxon>
        <taxon>Eupulmonata</taxon>
        <taxon>Stylommatophora</taxon>
        <taxon>Helicina</taxon>
        <taxon>Arionoidea</taxon>
        <taxon>Arionidae</taxon>
        <taxon>Arion</taxon>
    </lineage>
</organism>
<dbReference type="InterPro" id="IPR036397">
    <property type="entry name" value="RNaseH_sf"/>
</dbReference>
<gene>
    <name evidence="2" type="primary">ORF33773</name>
</gene>
<dbReference type="Pfam" id="PF02171">
    <property type="entry name" value="Piwi"/>
    <property type="match status" value="1"/>
</dbReference>